<dbReference type="AlphaFoldDB" id="A0A3E4YKC5"/>
<name>A0A3E4YKC5_9FIRM</name>
<gene>
    <name evidence="1" type="ORF">DXB99_00290</name>
</gene>
<reference evidence="1 2" key="1">
    <citation type="submission" date="2018-08" db="EMBL/GenBank/DDBJ databases">
        <title>A genome reference for cultivated species of the human gut microbiota.</title>
        <authorList>
            <person name="Zou Y."/>
            <person name="Xue W."/>
            <person name="Luo G."/>
        </authorList>
    </citation>
    <scope>NUCLEOTIDE SEQUENCE [LARGE SCALE GENOMIC DNA]</scope>
    <source>
        <strain evidence="1 2">OM07-13</strain>
    </source>
</reference>
<dbReference type="Proteomes" id="UP000260758">
    <property type="component" value="Unassembled WGS sequence"/>
</dbReference>
<dbReference type="EMBL" id="QSTP01000001">
    <property type="protein sequence ID" value="RGM75002.1"/>
    <property type="molecule type" value="Genomic_DNA"/>
</dbReference>
<dbReference type="RefSeq" id="WP_117717905.1">
    <property type="nucleotide sequence ID" value="NZ_QSTP01000001.1"/>
</dbReference>
<evidence type="ECO:0000313" key="2">
    <source>
        <dbReference type="Proteomes" id="UP000260758"/>
    </source>
</evidence>
<sequence>MKSETLHIRICPRCGASYGRTPSLSRADGRTLICPDCGTREALESIGVGAEEQEQILEAIHRSQR</sequence>
<proteinExistence type="predicted"/>
<protein>
    <submittedName>
        <fullName evidence="1">Uncharacterized protein</fullName>
    </submittedName>
</protein>
<comment type="caution">
    <text evidence="1">The sequence shown here is derived from an EMBL/GenBank/DDBJ whole genome shotgun (WGS) entry which is preliminary data.</text>
</comment>
<organism evidence="1 2">
    <name type="scientific">Agathobacter rectalis</name>
    <dbReference type="NCBI Taxonomy" id="39491"/>
    <lineage>
        <taxon>Bacteria</taxon>
        <taxon>Bacillati</taxon>
        <taxon>Bacillota</taxon>
        <taxon>Clostridia</taxon>
        <taxon>Lachnospirales</taxon>
        <taxon>Lachnospiraceae</taxon>
        <taxon>Agathobacter</taxon>
    </lineage>
</organism>
<accession>A0A3E4YKC5</accession>
<evidence type="ECO:0000313" key="1">
    <source>
        <dbReference type="EMBL" id="RGM75002.1"/>
    </source>
</evidence>